<evidence type="ECO:0000256" key="1">
    <source>
        <dbReference type="SAM" id="Coils"/>
    </source>
</evidence>
<gene>
    <name evidence="2" type="ORF">SMN809_LOCUS22577</name>
</gene>
<accession>A0A8S2SF14</accession>
<feature type="non-terminal residue" evidence="2">
    <location>
        <position position="1"/>
    </location>
</feature>
<proteinExistence type="predicted"/>
<sequence length="94" mass="10969">IINELKSEISQLKQEKFAQQDQLEEAQQHANQLDIDNNELVIKMKQLKDLLEQRDETIAQIREKMLNNDADDDEEKTTELTNLLSTVTENTNEN</sequence>
<dbReference type="EMBL" id="CAJOBI010021172">
    <property type="protein sequence ID" value="CAF4217507.1"/>
    <property type="molecule type" value="Genomic_DNA"/>
</dbReference>
<dbReference type="Proteomes" id="UP000676336">
    <property type="component" value="Unassembled WGS sequence"/>
</dbReference>
<keyword evidence="1" id="KW-0175">Coiled coil</keyword>
<feature type="non-terminal residue" evidence="2">
    <location>
        <position position="94"/>
    </location>
</feature>
<comment type="caution">
    <text evidence="2">The sequence shown here is derived from an EMBL/GenBank/DDBJ whole genome shotgun (WGS) entry which is preliminary data.</text>
</comment>
<dbReference type="AlphaFoldDB" id="A0A8S2SF14"/>
<protein>
    <submittedName>
        <fullName evidence="2">Uncharacterized protein</fullName>
    </submittedName>
</protein>
<name>A0A8S2SF14_9BILA</name>
<feature type="coiled-coil region" evidence="1">
    <location>
        <begin position="2"/>
        <end position="67"/>
    </location>
</feature>
<evidence type="ECO:0000313" key="2">
    <source>
        <dbReference type="EMBL" id="CAF4217507.1"/>
    </source>
</evidence>
<evidence type="ECO:0000313" key="3">
    <source>
        <dbReference type="Proteomes" id="UP000676336"/>
    </source>
</evidence>
<reference evidence="2" key="1">
    <citation type="submission" date="2021-02" db="EMBL/GenBank/DDBJ databases">
        <authorList>
            <person name="Nowell W R."/>
        </authorList>
    </citation>
    <scope>NUCLEOTIDE SEQUENCE</scope>
</reference>
<organism evidence="2 3">
    <name type="scientific">Rotaria magnacalcarata</name>
    <dbReference type="NCBI Taxonomy" id="392030"/>
    <lineage>
        <taxon>Eukaryota</taxon>
        <taxon>Metazoa</taxon>
        <taxon>Spiralia</taxon>
        <taxon>Gnathifera</taxon>
        <taxon>Rotifera</taxon>
        <taxon>Eurotatoria</taxon>
        <taxon>Bdelloidea</taxon>
        <taxon>Philodinida</taxon>
        <taxon>Philodinidae</taxon>
        <taxon>Rotaria</taxon>
    </lineage>
</organism>